<name>G9MZY9_HYPVG</name>
<dbReference type="HOGENOM" id="CLU_000288_34_22_1"/>
<dbReference type="InParanoid" id="G9MZY9"/>
<dbReference type="VEuPathDB" id="FungiDB:TRIVIDRAFT_129013"/>
<dbReference type="Pfam" id="PF01048">
    <property type="entry name" value="PNP_UDP_1"/>
    <property type="match status" value="1"/>
</dbReference>
<dbReference type="InterPro" id="IPR053137">
    <property type="entry name" value="NLR-like"/>
</dbReference>
<dbReference type="SUPFAM" id="SSF53167">
    <property type="entry name" value="Purine and uridine phosphorylases"/>
    <property type="match status" value="1"/>
</dbReference>
<dbReference type="Gene3D" id="3.40.50.1580">
    <property type="entry name" value="Nucleoside phosphorylase domain"/>
    <property type="match status" value="1"/>
</dbReference>
<dbReference type="GO" id="GO:0003824">
    <property type="term" value="F:catalytic activity"/>
    <property type="evidence" value="ECO:0007669"/>
    <property type="project" value="InterPro"/>
</dbReference>
<dbReference type="GO" id="GO:0009116">
    <property type="term" value="P:nucleoside metabolic process"/>
    <property type="evidence" value="ECO:0007669"/>
    <property type="project" value="InterPro"/>
</dbReference>
<dbReference type="STRING" id="413071.G9MZY9"/>
<sequence>YTVGWVCALPREQSAASFMLDDIHDPRELTNPVHDHNAYIRGSIGGHNIVIACLPMGLTGNSSSASVATRMIATFENIKFGLMVGIGGGMPQKDVRLGDVVVSSPKGKSSGVVQWDFGKAESGGTFRRTGSLDKPPKGLLTALGNVRSDSIKCYDELHAYLRHLEARSDVPKSFVNRDTLTDVLYQSSYPHVEKILATVDCALCDKSKTVDREPKTRDIKFHYGLIASGNQVVKDALVRNEIYDDLSKDLDTEVLCVEMEAAGLMNDFPCLVIRGICDYADSHKNDAWQDYAACVAAAFAKVLLNKLPATDVDQ</sequence>
<dbReference type="InterPro" id="IPR000845">
    <property type="entry name" value="Nucleoside_phosphorylase_d"/>
</dbReference>
<feature type="non-terminal residue" evidence="2">
    <location>
        <position position="1"/>
    </location>
</feature>
<evidence type="ECO:0000313" key="3">
    <source>
        <dbReference type="Proteomes" id="UP000007115"/>
    </source>
</evidence>
<dbReference type="PANTHER" id="PTHR46082">
    <property type="entry name" value="ATP/GTP-BINDING PROTEIN-RELATED"/>
    <property type="match status" value="1"/>
</dbReference>
<evidence type="ECO:0000259" key="1">
    <source>
        <dbReference type="Pfam" id="PF01048"/>
    </source>
</evidence>
<feature type="domain" description="Nucleoside phosphorylase" evidence="1">
    <location>
        <begin position="31"/>
        <end position="104"/>
    </location>
</feature>
<reference evidence="2 3" key="1">
    <citation type="journal article" date="2011" name="Genome Biol.">
        <title>Comparative genome sequence analysis underscores mycoparasitism as the ancestral life style of Trichoderma.</title>
        <authorList>
            <person name="Kubicek C.P."/>
            <person name="Herrera-Estrella A."/>
            <person name="Seidl-Seiboth V."/>
            <person name="Martinez D.A."/>
            <person name="Druzhinina I.S."/>
            <person name="Thon M."/>
            <person name="Zeilinger S."/>
            <person name="Casas-Flores S."/>
            <person name="Horwitz B.A."/>
            <person name="Mukherjee P.K."/>
            <person name="Mukherjee M."/>
            <person name="Kredics L."/>
            <person name="Alcaraz L.D."/>
            <person name="Aerts A."/>
            <person name="Antal Z."/>
            <person name="Atanasova L."/>
            <person name="Cervantes-Badillo M.G."/>
            <person name="Challacombe J."/>
            <person name="Chertkov O."/>
            <person name="McCluskey K."/>
            <person name="Coulpier F."/>
            <person name="Deshpande N."/>
            <person name="von Doehren H."/>
            <person name="Ebbole D.J."/>
            <person name="Esquivel-Naranjo E.U."/>
            <person name="Fekete E."/>
            <person name="Flipphi M."/>
            <person name="Glaser F."/>
            <person name="Gomez-Rodriguez E.Y."/>
            <person name="Gruber S."/>
            <person name="Han C."/>
            <person name="Henrissat B."/>
            <person name="Hermosa R."/>
            <person name="Hernandez-Onate M."/>
            <person name="Karaffa L."/>
            <person name="Kosti I."/>
            <person name="Le Crom S."/>
            <person name="Lindquist E."/>
            <person name="Lucas S."/>
            <person name="Luebeck M."/>
            <person name="Luebeck P.S."/>
            <person name="Margeot A."/>
            <person name="Metz B."/>
            <person name="Misra M."/>
            <person name="Nevalainen H."/>
            <person name="Omann M."/>
            <person name="Packer N."/>
            <person name="Perrone G."/>
            <person name="Uresti-Rivera E.E."/>
            <person name="Salamov A."/>
            <person name="Schmoll M."/>
            <person name="Seiboth B."/>
            <person name="Shapiro H."/>
            <person name="Sukno S."/>
            <person name="Tamayo-Ramos J.A."/>
            <person name="Tisch D."/>
            <person name="Wiest A."/>
            <person name="Wilkinson H.H."/>
            <person name="Zhang M."/>
            <person name="Coutinho P.M."/>
            <person name="Kenerley C.M."/>
            <person name="Monte E."/>
            <person name="Baker S.E."/>
            <person name="Grigoriev I.V."/>
        </authorList>
    </citation>
    <scope>NUCLEOTIDE SEQUENCE [LARGE SCALE GENOMIC DNA]</scope>
    <source>
        <strain evidence="3">Gv29-8 / FGSC 10586</strain>
    </source>
</reference>
<proteinExistence type="predicted"/>
<dbReference type="OMA" id="NDAWQDY"/>
<dbReference type="AlphaFoldDB" id="G9MZY9"/>
<dbReference type="RefSeq" id="XP_013954387.1">
    <property type="nucleotide sequence ID" value="XM_014098912.1"/>
</dbReference>
<dbReference type="Proteomes" id="UP000007115">
    <property type="component" value="Unassembled WGS sequence"/>
</dbReference>
<dbReference type="OrthoDB" id="20872at2759"/>
<evidence type="ECO:0000313" key="2">
    <source>
        <dbReference type="EMBL" id="EHK20194.1"/>
    </source>
</evidence>
<gene>
    <name evidence="2" type="ORF">TRIVIDRAFT_129013</name>
</gene>
<feature type="non-terminal residue" evidence="2">
    <location>
        <position position="314"/>
    </location>
</feature>
<dbReference type="eggNOG" id="KOG4177">
    <property type="taxonomic scope" value="Eukaryota"/>
</dbReference>
<comment type="caution">
    <text evidence="2">The sequence shown here is derived from an EMBL/GenBank/DDBJ whole genome shotgun (WGS) entry which is preliminary data.</text>
</comment>
<keyword evidence="3" id="KW-1185">Reference proteome</keyword>
<protein>
    <recommendedName>
        <fullName evidence="1">Nucleoside phosphorylase domain-containing protein</fullName>
    </recommendedName>
</protein>
<accession>G9MZY9</accession>
<organism evidence="2 3">
    <name type="scientific">Hypocrea virens (strain Gv29-8 / FGSC 10586)</name>
    <name type="common">Gliocladium virens</name>
    <name type="synonym">Trichoderma virens</name>
    <dbReference type="NCBI Taxonomy" id="413071"/>
    <lineage>
        <taxon>Eukaryota</taxon>
        <taxon>Fungi</taxon>
        <taxon>Dikarya</taxon>
        <taxon>Ascomycota</taxon>
        <taxon>Pezizomycotina</taxon>
        <taxon>Sordariomycetes</taxon>
        <taxon>Hypocreomycetidae</taxon>
        <taxon>Hypocreales</taxon>
        <taxon>Hypocreaceae</taxon>
        <taxon>Trichoderma</taxon>
    </lineage>
</organism>
<dbReference type="EMBL" id="ABDF02000081">
    <property type="protein sequence ID" value="EHK20194.1"/>
    <property type="molecule type" value="Genomic_DNA"/>
</dbReference>
<dbReference type="GeneID" id="25787451"/>
<dbReference type="InterPro" id="IPR035994">
    <property type="entry name" value="Nucleoside_phosphorylase_sf"/>
</dbReference>
<dbReference type="PANTHER" id="PTHR46082:SF11">
    <property type="entry name" value="AAA+ ATPASE DOMAIN-CONTAINING PROTEIN-RELATED"/>
    <property type="match status" value="1"/>
</dbReference>